<proteinExistence type="inferred from homology"/>
<keyword evidence="5" id="KW-0997">Cell inner membrane</keyword>
<dbReference type="InterPro" id="IPR006260">
    <property type="entry name" value="TonB/TolA_C"/>
</dbReference>
<evidence type="ECO:0000256" key="5">
    <source>
        <dbReference type="RuleBase" id="RU362123"/>
    </source>
</evidence>
<keyword evidence="5" id="KW-1003">Cell membrane</keyword>
<comment type="caution">
    <text evidence="8">The sequence shown here is derived from an EMBL/GenBank/DDBJ whole genome shotgun (WGS) entry which is preliminary data.</text>
</comment>
<feature type="transmembrane region" description="Helical" evidence="5">
    <location>
        <begin position="46"/>
        <end position="66"/>
    </location>
</feature>
<dbReference type="NCBIfam" id="TIGR01352">
    <property type="entry name" value="tonB_Cterm"/>
    <property type="match status" value="1"/>
</dbReference>
<feature type="transmembrane region" description="Helical" evidence="5">
    <location>
        <begin position="111"/>
        <end position="131"/>
    </location>
</feature>
<dbReference type="GO" id="GO:0015031">
    <property type="term" value="P:protein transport"/>
    <property type="evidence" value="ECO:0007669"/>
    <property type="project" value="UniProtKB-UniRule"/>
</dbReference>
<gene>
    <name evidence="8" type="ORF">EDC25_11527</name>
</gene>
<dbReference type="Gene3D" id="3.30.2420.10">
    <property type="entry name" value="TonB"/>
    <property type="match status" value="1"/>
</dbReference>
<feature type="domain" description="TonB C-terminal" evidence="7">
    <location>
        <begin position="462"/>
        <end position="556"/>
    </location>
</feature>
<dbReference type="Proteomes" id="UP000294599">
    <property type="component" value="Unassembled WGS sequence"/>
</dbReference>
<keyword evidence="9" id="KW-1185">Reference proteome</keyword>
<evidence type="ECO:0000256" key="3">
    <source>
        <dbReference type="ARBA" id="ARBA00022989"/>
    </source>
</evidence>
<evidence type="ECO:0000313" key="9">
    <source>
        <dbReference type="Proteomes" id="UP000294599"/>
    </source>
</evidence>
<keyword evidence="5" id="KW-0653">Protein transport</keyword>
<reference evidence="8 9" key="1">
    <citation type="submission" date="2019-03" db="EMBL/GenBank/DDBJ databases">
        <title>Genomic Encyclopedia of Type Strains, Phase IV (KMG-IV): sequencing the most valuable type-strain genomes for metagenomic binning, comparative biology and taxonomic classification.</title>
        <authorList>
            <person name="Goeker M."/>
        </authorList>
    </citation>
    <scope>NUCLEOTIDE SEQUENCE [LARGE SCALE GENOMIC DNA]</scope>
    <source>
        <strain evidence="8 9">DSM 21944</strain>
    </source>
</reference>
<comment type="function">
    <text evidence="5">Interacts with outer membrane receptor proteins that carry out high-affinity binding and energy dependent uptake into the periplasmic space of specific substrates. It could act to transduce energy from the cytoplasmic membrane to specific energy-requiring processes in the outer membrane, resulting in the release into the periplasm of ligands bound by these outer membrane proteins.</text>
</comment>
<dbReference type="InterPro" id="IPR008756">
    <property type="entry name" value="Peptidase_M56"/>
</dbReference>
<feature type="region of interest" description="Disordered" evidence="6">
    <location>
        <begin position="441"/>
        <end position="460"/>
    </location>
</feature>
<sequence>MPWETLQTLSQTLAWTLLHFLWQGAIVGVIYLLACRWAGTTRQQHALALAALLVVLALPVITFQQLHGAEKAVAATPALAQGVASTAVMATADVSPQVIATPSGSGSSANWAYLLVFAWFAGAMAIAFRLLRDWRLLRGAISLGSDPAPELLAMLERQIRRIGVARPVRLRLTARITTAGVYGWLRPVILLPTALALCMPRDQLETLLAHELAHIRRADFLGNSLALLARTLLYFHPVVHRICKDLERTREQLCDDLVVAMDIDRIKYARALSTAESFRQRVTVPVPLLTATGGELSERVHRILDLPTDGHSGRERAPLLLALTAVAVAVLGLGGSETSRLLSIARPEFQAVYLALAAPQPPRIAAPDIDWSADAPALPTLATPAPVDVQAPVAGDFVIPAPVLAAPAVTTSVPAPPAVANMQADPVTPMAAADFDAGAVSPPATEYGPESAVAAPETSRTPMARKPRVMRQVQPTYPRDARLDGIEGSVTLAYRVDADGYPREIRVVSANPAGPFEKATIDALERWRFAPGDAGEFQQSFDFLLGTDERCAPRIGTRICRPGRD</sequence>
<keyword evidence="5" id="KW-0735">Signal-anchor</keyword>
<evidence type="ECO:0000259" key="7">
    <source>
        <dbReference type="PROSITE" id="PS52015"/>
    </source>
</evidence>
<dbReference type="PROSITE" id="PS52015">
    <property type="entry name" value="TONB_CTD"/>
    <property type="match status" value="1"/>
</dbReference>
<name>A0A4R3L9G9_9GAMM</name>
<dbReference type="InterPro" id="IPR052173">
    <property type="entry name" value="Beta-lactam_resp_regulator"/>
</dbReference>
<dbReference type="GO" id="GO:0015891">
    <property type="term" value="P:siderophore transport"/>
    <property type="evidence" value="ECO:0007669"/>
    <property type="project" value="InterPro"/>
</dbReference>
<keyword evidence="2 5" id="KW-0812">Transmembrane</keyword>
<feature type="transmembrane region" description="Helical" evidence="5">
    <location>
        <begin position="12"/>
        <end position="34"/>
    </location>
</feature>
<accession>A0A4R3L9G9</accession>
<keyword evidence="4 5" id="KW-0472">Membrane</keyword>
<dbReference type="PANTHER" id="PTHR34978">
    <property type="entry name" value="POSSIBLE SENSOR-TRANSDUCER PROTEIN BLAR"/>
    <property type="match status" value="1"/>
</dbReference>
<evidence type="ECO:0000256" key="2">
    <source>
        <dbReference type="ARBA" id="ARBA00022692"/>
    </source>
</evidence>
<keyword evidence="3 5" id="KW-1133">Transmembrane helix</keyword>
<dbReference type="GO" id="GO:0005886">
    <property type="term" value="C:plasma membrane"/>
    <property type="evidence" value="ECO:0007669"/>
    <property type="project" value="UniProtKB-SubCell"/>
</dbReference>
<dbReference type="AlphaFoldDB" id="A0A4R3L9G9"/>
<feature type="transmembrane region" description="Helical" evidence="5">
    <location>
        <begin position="319"/>
        <end position="336"/>
    </location>
</feature>
<evidence type="ECO:0000256" key="6">
    <source>
        <dbReference type="SAM" id="MobiDB-lite"/>
    </source>
</evidence>
<dbReference type="InterPro" id="IPR037682">
    <property type="entry name" value="TonB_C"/>
</dbReference>
<dbReference type="Pfam" id="PF05569">
    <property type="entry name" value="Peptidase_M56"/>
    <property type="match status" value="1"/>
</dbReference>
<comment type="subcellular location">
    <subcellularLocation>
        <location evidence="5">Cell inner membrane</location>
        <topology evidence="5">Single-pass membrane protein</topology>
        <orientation evidence="5">Periplasmic side</orientation>
    </subcellularLocation>
    <subcellularLocation>
        <location evidence="1">Membrane</location>
        <topology evidence="1">Single-pass membrane protein</topology>
    </subcellularLocation>
</comment>
<evidence type="ECO:0000256" key="4">
    <source>
        <dbReference type="ARBA" id="ARBA00023136"/>
    </source>
</evidence>
<dbReference type="CDD" id="cd07341">
    <property type="entry name" value="M56_BlaR1_MecR1_like"/>
    <property type="match status" value="1"/>
</dbReference>
<dbReference type="RefSeq" id="WP_123522216.1">
    <property type="nucleotide sequence ID" value="NZ_JBHLWF010000012.1"/>
</dbReference>
<evidence type="ECO:0000256" key="1">
    <source>
        <dbReference type="ARBA" id="ARBA00004167"/>
    </source>
</evidence>
<keyword evidence="5" id="KW-0813">Transport</keyword>
<comment type="caution">
    <text evidence="5">Lacks conserved residue(s) required for the propagation of feature annotation.</text>
</comment>
<dbReference type="Pfam" id="PF03544">
    <property type="entry name" value="TonB_C"/>
    <property type="match status" value="1"/>
</dbReference>
<dbReference type="PRINTS" id="PR01374">
    <property type="entry name" value="TONBPROTEIN"/>
</dbReference>
<evidence type="ECO:0000313" key="8">
    <source>
        <dbReference type="EMBL" id="TCS96339.1"/>
    </source>
</evidence>
<dbReference type="Gene3D" id="3.30.2010.10">
    <property type="entry name" value="Metalloproteases ('zincins'), catalytic domain"/>
    <property type="match status" value="1"/>
</dbReference>
<comment type="similarity">
    <text evidence="5">Belongs to the TonB family.</text>
</comment>
<dbReference type="OrthoDB" id="15218at2"/>
<dbReference type="EMBL" id="SMAF01000015">
    <property type="protein sequence ID" value="TCS96339.1"/>
    <property type="molecule type" value="Genomic_DNA"/>
</dbReference>
<dbReference type="GO" id="GO:0031992">
    <property type="term" value="F:energy transducer activity"/>
    <property type="evidence" value="ECO:0007669"/>
    <property type="project" value="InterPro"/>
</dbReference>
<dbReference type="InterPro" id="IPR003538">
    <property type="entry name" value="TonB"/>
</dbReference>
<dbReference type="GO" id="GO:0030288">
    <property type="term" value="C:outer membrane-bounded periplasmic space"/>
    <property type="evidence" value="ECO:0007669"/>
    <property type="project" value="InterPro"/>
</dbReference>
<dbReference type="GO" id="GO:0055085">
    <property type="term" value="P:transmembrane transport"/>
    <property type="evidence" value="ECO:0007669"/>
    <property type="project" value="InterPro"/>
</dbReference>
<protein>
    <recommendedName>
        <fullName evidence="5">Protein TonB</fullName>
    </recommendedName>
</protein>
<dbReference type="SUPFAM" id="SSF74653">
    <property type="entry name" value="TolA/TonB C-terminal domain"/>
    <property type="match status" value="1"/>
</dbReference>
<organism evidence="8 9">
    <name type="scientific">Pseudofulvimonas gallinarii</name>
    <dbReference type="NCBI Taxonomy" id="634155"/>
    <lineage>
        <taxon>Bacteria</taxon>
        <taxon>Pseudomonadati</taxon>
        <taxon>Pseudomonadota</taxon>
        <taxon>Gammaproteobacteria</taxon>
        <taxon>Lysobacterales</taxon>
        <taxon>Rhodanobacteraceae</taxon>
        <taxon>Pseudofulvimonas</taxon>
    </lineage>
</organism>
<dbReference type="PANTHER" id="PTHR34978:SF3">
    <property type="entry name" value="SLR0241 PROTEIN"/>
    <property type="match status" value="1"/>
</dbReference>